<organism evidence="1 4">
    <name type="scientific">Sorangium cellulosum</name>
    <name type="common">Polyangium cellulosum</name>
    <dbReference type="NCBI Taxonomy" id="56"/>
    <lineage>
        <taxon>Bacteria</taxon>
        <taxon>Pseudomonadati</taxon>
        <taxon>Myxococcota</taxon>
        <taxon>Polyangia</taxon>
        <taxon>Polyangiales</taxon>
        <taxon>Polyangiaceae</taxon>
        <taxon>Sorangium</taxon>
    </lineage>
</organism>
<reference evidence="3 4" key="1">
    <citation type="submission" date="2014-02" db="EMBL/GenBank/DDBJ databases">
        <title>The small core and large imbalanced accessory genome model reveals a collaborative survival strategy of Sorangium cellulosum strains in nature.</title>
        <authorList>
            <person name="Han K."/>
            <person name="Peng R."/>
            <person name="Blom J."/>
            <person name="Li Y.-Z."/>
        </authorList>
    </citation>
    <scope>NUCLEOTIDE SEQUENCE [LARGE SCALE GENOMIC DNA]</scope>
    <source>
        <strain evidence="2 3">So0007-03</strain>
        <strain evidence="1 4">So0157-18</strain>
    </source>
</reference>
<protein>
    <submittedName>
        <fullName evidence="1">Uncharacterized protein</fullName>
    </submittedName>
</protein>
<dbReference type="AlphaFoldDB" id="A0A150QAB9"/>
<evidence type="ECO:0000313" key="4">
    <source>
        <dbReference type="Proteomes" id="UP000075604"/>
    </source>
</evidence>
<gene>
    <name evidence="1" type="ORF">BE04_06935</name>
    <name evidence="2" type="ORF">BE21_32410</name>
</gene>
<comment type="caution">
    <text evidence="1">The sequence shown here is derived from an EMBL/GenBank/DDBJ whole genome shotgun (WGS) entry which is preliminary data.</text>
</comment>
<dbReference type="Proteomes" id="UP000075604">
    <property type="component" value="Unassembled WGS sequence"/>
</dbReference>
<proteinExistence type="predicted"/>
<dbReference type="EMBL" id="JEME01001542">
    <property type="protein sequence ID" value="KYG06865.1"/>
    <property type="molecule type" value="Genomic_DNA"/>
</dbReference>
<dbReference type="Proteomes" id="UP000075502">
    <property type="component" value="Unassembled WGS sequence"/>
</dbReference>
<dbReference type="PROSITE" id="PS51257">
    <property type="entry name" value="PROKAR_LIPOPROTEIN"/>
    <property type="match status" value="1"/>
</dbReference>
<accession>A0A150QAB9</accession>
<evidence type="ECO:0000313" key="2">
    <source>
        <dbReference type="EMBL" id="KYG06865.1"/>
    </source>
</evidence>
<evidence type="ECO:0000313" key="3">
    <source>
        <dbReference type="Proteomes" id="UP000075502"/>
    </source>
</evidence>
<sequence length="67" mass="6964">MASPYRTRPSSPSVRPTDERRLGAATLAFGLACGVMGISLADEGRAECALLTGLGGFALLLQREGAR</sequence>
<name>A0A150QAB9_SORCE</name>
<evidence type="ECO:0000313" key="1">
    <source>
        <dbReference type="EMBL" id="KYF64919.1"/>
    </source>
</evidence>
<dbReference type="EMBL" id="JELX01000480">
    <property type="protein sequence ID" value="KYF64919.1"/>
    <property type="molecule type" value="Genomic_DNA"/>
</dbReference>